<keyword evidence="2" id="KW-1185">Reference proteome</keyword>
<reference evidence="1 2" key="1">
    <citation type="submission" date="2019-09" db="EMBL/GenBank/DDBJ databases">
        <authorList>
            <person name="Ou C."/>
        </authorList>
    </citation>
    <scope>NUCLEOTIDE SEQUENCE [LARGE SCALE GENOMIC DNA]</scope>
    <source>
        <strain evidence="1">S2</strain>
        <tissue evidence="1">Leaf</tissue>
    </source>
</reference>
<dbReference type="EMBL" id="SMOL01000768">
    <property type="protein sequence ID" value="KAB2597328.1"/>
    <property type="molecule type" value="Genomic_DNA"/>
</dbReference>
<proteinExistence type="predicted"/>
<organism evidence="1 2">
    <name type="scientific">Pyrus ussuriensis x Pyrus communis</name>
    <dbReference type="NCBI Taxonomy" id="2448454"/>
    <lineage>
        <taxon>Eukaryota</taxon>
        <taxon>Viridiplantae</taxon>
        <taxon>Streptophyta</taxon>
        <taxon>Embryophyta</taxon>
        <taxon>Tracheophyta</taxon>
        <taxon>Spermatophyta</taxon>
        <taxon>Magnoliopsida</taxon>
        <taxon>eudicotyledons</taxon>
        <taxon>Gunneridae</taxon>
        <taxon>Pentapetalae</taxon>
        <taxon>rosids</taxon>
        <taxon>fabids</taxon>
        <taxon>Rosales</taxon>
        <taxon>Rosaceae</taxon>
        <taxon>Amygdaloideae</taxon>
        <taxon>Maleae</taxon>
        <taxon>Pyrus</taxon>
    </lineage>
</organism>
<dbReference type="Proteomes" id="UP000327157">
    <property type="component" value="Chromosome 1"/>
</dbReference>
<evidence type="ECO:0000313" key="2">
    <source>
        <dbReference type="Proteomes" id="UP000327157"/>
    </source>
</evidence>
<sequence>MLLHLGNQKFRDYLVTWICQVPNREAFLTRELRGALFVPYLTNPETTEHRST</sequence>
<evidence type="ECO:0000313" key="1">
    <source>
        <dbReference type="EMBL" id="KAB2597328.1"/>
    </source>
</evidence>
<accession>A0A5N5F2K9</accession>
<name>A0A5N5F2K9_9ROSA</name>
<comment type="caution">
    <text evidence="1">The sequence shown here is derived from an EMBL/GenBank/DDBJ whole genome shotgun (WGS) entry which is preliminary data.</text>
</comment>
<reference evidence="2" key="2">
    <citation type="submission" date="2019-10" db="EMBL/GenBank/DDBJ databases">
        <title>A de novo genome assembly of a pear dwarfing rootstock.</title>
        <authorList>
            <person name="Wang F."/>
            <person name="Wang J."/>
            <person name="Li S."/>
            <person name="Zhang Y."/>
            <person name="Fang M."/>
            <person name="Ma L."/>
            <person name="Zhao Y."/>
            <person name="Jiang S."/>
        </authorList>
    </citation>
    <scope>NUCLEOTIDE SEQUENCE [LARGE SCALE GENOMIC DNA]</scope>
</reference>
<gene>
    <name evidence="1" type="ORF">D8674_000248</name>
</gene>
<protein>
    <submittedName>
        <fullName evidence="1">Uncharacterized protein</fullName>
    </submittedName>
</protein>
<reference evidence="1 2" key="3">
    <citation type="submission" date="2019-11" db="EMBL/GenBank/DDBJ databases">
        <title>A de novo genome assembly of a pear dwarfing rootstock.</title>
        <authorList>
            <person name="Wang F."/>
            <person name="Wang J."/>
            <person name="Li S."/>
            <person name="Zhang Y."/>
            <person name="Fang M."/>
            <person name="Ma L."/>
            <person name="Zhao Y."/>
            <person name="Jiang S."/>
        </authorList>
    </citation>
    <scope>NUCLEOTIDE SEQUENCE [LARGE SCALE GENOMIC DNA]</scope>
    <source>
        <strain evidence="1">S2</strain>
        <tissue evidence="1">Leaf</tissue>
    </source>
</reference>
<dbReference type="AlphaFoldDB" id="A0A5N5F2K9"/>